<dbReference type="OrthoDB" id="2136140at2759"/>
<organism evidence="3 4">
    <name type="scientific">Blyttiomyces helicus</name>
    <dbReference type="NCBI Taxonomy" id="388810"/>
    <lineage>
        <taxon>Eukaryota</taxon>
        <taxon>Fungi</taxon>
        <taxon>Fungi incertae sedis</taxon>
        <taxon>Chytridiomycota</taxon>
        <taxon>Chytridiomycota incertae sedis</taxon>
        <taxon>Chytridiomycetes</taxon>
        <taxon>Chytridiomycetes incertae sedis</taxon>
        <taxon>Blyttiomyces</taxon>
    </lineage>
</organism>
<evidence type="ECO:0000313" key="4">
    <source>
        <dbReference type="Proteomes" id="UP000269721"/>
    </source>
</evidence>
<feature type="domain" description="HNH nuclease" evidence="2">
    <location>
        <begin position="117"/>
        <end position="189"/>
    </location>
</feature>
<dbReference type="Proteomes" id="UP000269721">
    <property type="component" value="Unassembled WGS sequence"/>
</dbReference>
<reference evidence="4" key="1">
    <citation type="journal article" date="2018" name="Nat. Microbiol.">
        <title>Leveraging single-cell genomics to expand the fungal tree of life.</title>
        <authorList>
            <person name="Ahrendt S.R."/>
            <person name="Quandt C.A."/>
            <person name="Ciobanu D."/>
            <person name="Clum A."/>
            <person name="Salamov A."/>
            <person name="Andreopoulos B."/>
            <person name="Cheng J.F."/>
            <person name="Woyke T."/>
            <person name="Pelin A."/>
            <person name="Henrissat B."/>
            <person name="Reynolds N.K."/>
            <person name="Benny G.L."/>
            <person name="Smith M.E."/>
            <person name="James T.Y."/>
            <person name="Grigoriev I.V."/>
        </authorList>
    </citation>
    <scope>NUCLEOTIDE SEQUENCE [LARGE SCALE GENOMIC DNA]</scope>
</reference>
<feature type="region of interest" description="Disordered" evidence="1">
    <location>
        <begin position="50"/>
        <end position="82"/>
    </location>
</feature>
<gene>
    <name evidence="3" type="ORF">BDK51DRAFT_28011</name>
</gene>
<evidence type="ECO:0000259" key="2">
    <source>
        <dbReference type="Pfam" id="PF13391"/>
    </source>
</evidence>
<proteinExistence type="predicted"/>
<protein>
    <recommendedName>
        <fullName evidence="2">HNH nuclease domain-containing protein</fullName>
    </recommendedName>
</protein>
<name>A0A4P9W4X3_9FUNG</name>
<accession>A0A4P9W4X3</accession>
<dbReference type="EMBL" id="KZ997435">
    <property type="protein sequence ID" value="RKO87419.1"/>
    <property type="molecule type" value="Genomic_DNA"/>
</dbReference>
<evidence type="ECO:0000313" key="3">
    <source>
        <dbReference type="EMBL" id="RKO87419.1"/>
    </source>
</evidence>
<dbReference type="AlphaFoldDB" id="A0A4P9W4X3"/>
<keyword evidence="4" id="KW-1185">Reference proteome</keyword>
<sequence>MDDPQPNFWTTLPASAQPLEGELRGTLEDYEDNPTRASQCIRHMCCSGQTPAGTPKQASPHGTPPGTPSRFHPFGKSSTPKDTRALFPYRAVFTTGSGVLRGATFPRELVTREGGVCPITGLPEADSDDEEDTRDGAVMQGAHIFPFGLGLYVNHLSRLTYPPEFYRLMKSGDEINNVWNGIYMSTGLHYGAYGKFWWLRYQGGNYVVVKPRPFSGVPPNGTVITFNNPPPNPLLINLHAMFSELKRALKKAGWKMRAAGYGGQAPLR</sequence>
<evidence type="ECO:0000256" key="1">
    <source>
        <dbReference type="SAM" id="MobiDB-lite"/>
    </source>
</evidence>
<dbReference type="Pfam" id="PF13391">
    <property type="entry name" value="HNH_2"/>
    <property type="match status" value="1"/>
</dbReference>
<dbReference type="InterPro" id="IPR003615">
    <property type="entry name" value="HNH_nuc"/>
</dbReference>